<reference evidence="2" key="1">
    <citation type="submission" date="2022-05" db="EMBL/GenBank/DDBJ databases">
        <authorList>
            <person name="Friedrich I."/>
            <person name="Poehlein A."/>
            <person name="Schneider D."/>
            <person name="Hertel R."/>
            <person name="Daniel R."/>
        </authorList>
    </citation>
    <scope>NUCLEOTIDE SEQUENCE</scope>
</reference>
<dbReference type="InterPro" id="IPR029319">
    <property type="entry name" value="DNA_ligase_OB"/>
</dbReference>
<feature type="domain" description="DNA ligase OB-like" evidence="1">
    <location>
        <begin position="243"/>
        <end position="294"/>
    </location>
</feature>
<dbReference type="Gene3D" id="2.40.50.140">
    <property type="entry name" value="Nucleic acid-binding proteins"/>
    <property type="match status" value="1"/>
</dbReference>
<sequence>MASKEDYIVHKPAELSTVHKRRQEEIRAGAITRYWMLPKYDGCCTVIKMLPTGGYEIMSRVGKGPYPSMEAAAREAAATMSGLIRHHGGLVIIGEAWSPDYPHNEISGEFRRQVESDWLNLMAFDCIPLADFEAGKCAMPYRARRAMLSDFENGTRVVLATNNYAYHDLPAVQKMTNHLTGLTPGNGGVHDGLIMVDPDGAWERGLGKTGEWLKFKRLLTFDLRVLEVNTEVGAKTGRTVYKLVVDYDGKRLGVGSGLPHKEAEVPKVGDIVEVHAMDYSADGLLREPRYKGIRFDKAKADFE</sequence>
<evidence type="ECO:0000313" key="3">
    <source>
        <dbReference type="Proteomes" id="UP001057237"/>
    </source>
</evidence>
<dbReference type="Pfam" id="PF14743">
    <property type="entry name" value="DNA_ligase_OB_2"/>
    <property type="match status" value="1"/>
</dbReference>
<dbReference type="SUPFAM" id="SSF50249">
    <property type="entry name" value="Nucleic acid-binding proteins"/>
    <property type="match status" value="1"/>
</dbReference>
<dbReference type="GO" id="GO:0016874">
    <property type="term" value="F:ligase activity"/>
    <property type="evidence" value="ECO:0007669"/>
    <property type="project" value="UniProtKB-KW"/>
</dbReference>
<keyword evidence="3" id="KW-1185">Reference proteome</keyword>
<keyword evidence="2" id="KW-0436">Ligase</keyword>
<accession>A0A9E7MVD6</accession>
<dbReference type="Proteomes" id="UP001057237">
    <property type="component" value="Segment"/>
</dbReference>
<proteinExistence type="predicted"/>
<name>A0A9E7MVD6_9CAUD</name>
<dbReference type="EMBL" id="ON529868">
    <property type="protein sequence ID" value="USN16849.1"/>
    <property type="molecule type" value="Genomic_DNA"/>
</dbReference>
<gene>
    <name evidence="2" type="ORF">BABAYKA_00460</name>
</gene>
<dbReference type="Gene3D" id="3.30.470.30">
    <property type="entry name" value="DNA ligase/mRNA capping enzyme"/>
    <property type="match status" value="1"/>
</dbReference>
<protein>
    <submittedName>
        <fullName evidence="2">DNA ligase</fullName>
    </submittedName>
</protein>
<organism evidence="2 3">
    <name type="scientific">Brevundimonas phage vB_BpoS-Babayka</name>
    <dbReference type="NCBI Taxonomy" id="2948596"/>
    <lineage>
        <taxon>Viruses</taxon>
        <taxon>Duplodnaviria</taxon>
        <taxon>Heunggongvirae</taxon>
        <taxon>Uroviricota</taxon>
        <taxon>Caudoviricetes</taxon>
        <taxon>Autographivirales</taxon>
        <taxon>Autonotataviridae</taxon>
        <taxon>Conareevirus</taxon>
        <taxon>Conareevirus babayka</taxon>
    </lineage>
</organism>
<dbReference type="SUPFAM" id="SSF56091">
    <property type="entry name" value="DNA ligase/mRNA capping enzyme, catalytic domain"/>
    <property type="match status" value="1"/>
</dbReference>
<evidence type="ECO:0000259" key="1">
    <source>
        <dbReference type="Pfam" id="PF14743"/>
    </source>
</evidence>
<dbReference type="InterPro" id="IPR012340">
    <property type="entry name" value="NA-bd_OB-fold"/>
</dbReference>
<evidence type="ECO:0000313" key="2">
    <source>
        <dbReference type="EMBL" id="USN16849.1"/>
    </source>
</evidence>